<evidence type="ECO:0000313" key="4">
    <source>
        <dbReference type="EMBL" id="APJ02853.1"/>
    </source>
</evidence>
<dbReference type="CDD" id="cd04730">
    <property type="entry name" value="NPD_like"/>
    <property type="match status" value="1"/>
</dbReference>
<name>A0A1L4CY13_9BACT</name>
<sequence>MNPQSLKWPESRILKLFEIENPIVQAGMVWVSGGKLAAAAANSGCLGLLGAGSMYPEILKEQIKKAKNLTQKSIGVNIPLLYEKTEEQIHVALNEGIRIFFTSAGSPKKWTPLLKKEGCIVVHVVSTPEFALKCQDAGVDAVVVEGFEAGGHNGRDEITTLVLLQQMQNLLSIPVIAAGGIGSGQAILAALALGAEGVQIGTAFASTIESSAHINFKHAMCQARFNSTFLRMKKLVPVRLLENEFAKTVALAEERCANKEELEELLGKGRAKEGMLHGNLQEGELEVGQIVSEIKDILTCAKLVEKFKIEFLEAKKRLH</sequence>
<dbReference type="InterPro" id="IPR013785">
    <property type="entry name" value="Aldolase_TIM"/>
</dbReference>
<evidence type="ECO:0000256" key="2">
    <source>
        <dbReference type="ARBA" id="ARBA00022643"/>
    </source>
</evidence>
<accession>A0A1L4CY13</accession>
<organism evidence="4 5">
    <name type="scientific">Silvanigrella aquatica</name>
    <dbReference type="NCBI Taxonomy" id="1915309"/>
    <lineage>
        <taxon>Bacteria</taxon>
        <taxon>Pseudomonadati</taxon>
        <taxon>Bdellovibrionota</taxon>
        <taxon>Oligoflexia</taxon>
        <taxon>Silvanigrellales</taxon>
        <taxon>Silvanigrellaceae</taxon>
        <taxon>Silvanigrella</taxon>
    </lineage>
</organism>
<dbReference type="AlphaFoldDB" id="A0A1L4CY13"/>
<dbReference type="EMBL" id="CP017834">
    <property type="protein sequence ID" value="APJ02853.1"/>
    <property type="molecule type" value="Genomic_DNA"/>
</dbReference>
<keyword evidence="2" id="KW-0288">FMN</keyword>
<dbReference type="GO" id="GO:0051213">
    <property type="term" value="F:dioxygenase activity"/>
    <property type="evidence" value="ECO:0007669"/>
    <property type="project" value="UniProtKB-KW"/>
</dbReference>
<dbReference type="GO" id="GO:0018580">
    <property type="term" value="F:nitronate monooxygenase activity"/>
    <property type="evidence" value="ECO:0007669"/>
    <property type="project" value="InterPro"/>
</dbReference>
<gene>
    <name evidence="4" type="ORF">AXG55_02525</name>
</gene>
<evidence type="ECO:0000256" key="3">
    <source>
        <dbReference type="ARBA" id="ARBA00023002"/>
    </source>
</evidence>
<dbReference type="PANTHER" id="PTHR32332">
    <property type="entry name" value="2-NITROPROPANE DIOXYGENASE"/>
    <property type="match status" value="1"/>
</dbReference>
<reference evidence="4 5" key="1">
    <citation type="submission" date="2016-10" db="EMBL/GenBank/DDBJ databases">
        <title>Silvanigrella aquatica sp. nov., isolated from a freshwater lake located in the Black Forest, Germany, description of Silvanigrellaceae fam. nov., Silvanigrellales ord. nov., reclassification of the order Bdellovibrionales in the class Oligoflexia, reclassification of the families Bacteriovoracaceae and Halobacteriovoraceae in the new order Bacteriovoracales ord. nov., and reclassification of the family Pseudobacteriovoracaceae in the order Oligoflexiales.</title>
        <authorList>
            <person name="Hahn M.W."/>
            <person name="Schmidt J."/>
            <person name="Koll U."/>
            <person name="Rohde M."/>
            <person name="Verbag S."/>
            <person name="Pitt A."/>
            <person name="Nakai R."/>
            <person name="Naganuma T."/>
            <person name="Lang E."/>
        </authorList>
    </citation>
    <scope>NUCLEOTIDE SEQUENCE [LARGE SCALE GENOMIC DNA]</scope>
    <source>
        <strain evidence="4 5">MWH-Nonnen-W8red</strain>
    </source>
</reference>
<keyword evidence="3" id="KW-0560">Oxidoreductase</keyword>
<dbReference type="RefSeq" id="WP_148696562.1">
    <property type="nucleotide sequence ID" value="NZ_CP017834.1"/>
</dbReference>
<keyword evidence="1" id="KW-0285">Flavoprotein</keyword>
<dbReference type="STRING" id="1915309.AXG55_02525"/>
<keyword evidence="4" id="KW-0223">Dioxygenase</keyword>
<keyword evidence="5" id="KW-1185">Reference proteome</keyword>
<protein>
    <submittedName>
        <fullName evidence="4">2-nitropropane dioxygenase</fullName>
    </submittedName>
</protein>
<dbReference type="Gene3D" id="3.20.20.70">
    <property type="entry name" value="Aldolase class I"/>
    <property type="match status" value="1"/>
</dbReference>
<dbReference type="InterPro" id="IPR004136">
    <property type="entry name" value="NMO"/>
</dbReference>
<dbReference type="Proteomes" id="UP000184731">
    <property type="component" value="Chromosome"/>
</dbReference>
<dbReference type="SUPFAM" id="SSF51412">
    <property type="entry name" value="Inosine monophosphate dehydrogenase (IMPDH)"/>
    <property type="match status" value="1"/>
</dbReference>
<evidence type="ECO:0000256" key="1">
    <source>
        <dbReference type="ARBA" id="ARBA00022630"/>
    </source>
</evidence>
<proteinExistence type="predicted"/>
<dbReference type="OrthoDB" id="9778912at2"/>
<evidence type="ECO:0000313" key="5">
    <source>
        <dbReference type="Proteomes" id="UP000184731"/>
    </source>
</evidence>
<dbReference type="Pfam" id="PF03060">
    <property type="entry name" value="NMO"/>
    <property type="match status" value="1"/>
</dbReference>
<dbReference type="PANTHER" id="PTHR32332:SF20">
    <property type="entry name" value="2-NITROPROPANE DIOXYGENASE-LIKE PROTEIN"/>
    <property type="match status" value="1"/>
</dbReference>
<dbReference type="KEGG" id="saqi:AXG55_02525"/>